<accession>A0A3N0YK91</accession>
<protein>
    <submittedName>
        <fullName evidence="4">Endonuclease domain-containing 1 protein</fullName>
    </submittedName>
</protein>
<dbReference type="Pfam" id="PF01223">
    <property type="entry name" value="Endonuclease_NS"/>
    <property type="match status" value="1"/>
</dbReference>
<keyword evidence="4" id="KW-0540">Nuclease</keyword>
<evidence type="ECO:0000259" key="2">
    <source>
        <dbReference type="SMART" id="SM00477"/>
    </source>
</evidence>
<dbReference type="Proteomes" id="UP000281406">
    <property type="component" value="Unassembled WGS sequence"/>
</dbReference>
<dbReference type="SUPFAM" id="SSF54060">
    <property type="entry name" value="His-Me finger endonucleases"/>
    <property type="match status" value="1"/>
</dbReference>
<keyword evidence="5" id="KW-1185">Reference proteome</keyword>
<dbReference type="InterPro" id="IPR044929">
    <property type="entry name" value="DNA/RNA_non-sp_Endonuclease_sf"/>
</dbReference>
<keyword evidence="1" id="KW-0732">Signal</keyword>
<evidence type="ECO:0000259" key="3">
    <source>
        <dbReference type="SMART" id="SM00892"/>
    </source>
</evidence>
<comment type="caution">
    <text evidence="4">The sequence shown here is derived from an EMBL/GenBank/DDBJ whole genome shotgun (WGS) entry which is preliminary data.</text>
</comment>
<dbReference type="SMART" id="SM00892">
    <property type="entry name" value="Endonuclease_NS"/>
    <property type="match status" value="1"/>
</dbReference>
<keyword evidence="4" id="KW-0255">Endonuclease</keyword>
<dbReference type="Gene3D" id="3.40.570.10">
    <property type="entry name" value="Extracellular Endonuclease, subunit A"/>
    <property type="match status" value="1"/>
</dbReference>
<dbReference type="EMBL" id="RJVU01039537">
    <property type="protein sequence ID" value="ROL46271.1"/>
    <property type="molecule type" value="Genomic_DNA"/>
</dbReference>
<dbReference type="InterPro" id="IPR039015">
    <property type="entry name" value="ENDOD1"/>
</dbReference>
<dbReference type="PANTHER" id="PTHR21472">
    <property type="entry name" value="ENDONUCLEASE DOMAIN-CONTAINING 1 PROTEIN ENDOD1"/>
    <property type="match status" value="1"/>
</dbReference>
<dbReference type="InterPro" id="IPR020821">
    <property type="entry name" value="ENPP1-3/EXOG-like_nuc-like"/>
</dbReference>
<dbReference type="InterPro" id="IPR044925">
    <property type="entry name" value="His-Me_finger_sf"/>
</dbReference>
<keyword evidence="4" id="KW-0378">Hydrolase</keyword>
<dbReference type="PANTHER" id="PTHR21472:SF15">
    <property type="entry name" value="ENDONUCLEASE DOMAIN-CONTAINING 1 PROTEIN-RELATED"/>
    <property type="match status" value="1"/>
</dbReference>
<dbReference type="GO" id="GO:0016787">
    <property type="term" value="F:hydrolase activity"/>
    <property type="evidence" value="ECO:0007669"/>
    <property type="project" value="InterPro"/>
</dbReference>
<dbReference type="GO" id="GO:0003676">
    <property type="term" value="F:nucleic acid binding"/>
    <property type="evidence" value="ECO:0007669"/>
    <property type="project" value="InterPro"/>
</dbReference>
<reference evidence="4 5" key="1">
    <citation type="submission" date="2018-10" db="EMBL/GenBank/DDBJ databases">
        <title>Genome assembly for a Yunnan-Guizhou Plateau 3E fish, Anabarilius grahami (Regan), and its evolutionary and genetic applications.</title>
        <authorList>
            <person name="Jiang W."/>
        </authorList>
    </citation>
    <scope>NUCLEOTIDE SEQUENCE [LARGE SCALE GENOMIC DNA]</scope>
    <source>
        <strain evidence="4">AG-KIZ</strain>
        <tissue evidence="4">Muscle</tissue>
    </source>
</reference>
<evidence type="ECO:0000313" key="5">
    <source>
        <dbReference type="Proteomes" id="UP000281406"/>
    </source>
</evidence>
<dbReference type="GO" id="GO:0046872">
    <property type="term" value="F:metal ion binding"/>
    <property type="evidence" value="ECO:0007669"/>
    <property type="project" value="InterPro"/>
</dbReference>
<dbReference type="GO" id="GO:0004519">
    <property type="term" value="F:endonuclease activity"/>
    <property type="evidence" value="ECO:0007669"/>
    <property type="project" value="UniProtKB-KW"/>
</dbReference>
<dbReference type="InterPro" id="IPR001604">
    <property type="entry name" value="Endo_G_ENPP1-like_dom"/>
</dbReference>
<dbReference type="OrthoDB" id="69221at2759"/>
<dbReference type="AlphaFoldDB" id="A0A3N0YK91"/>
<proteinExistence type="predicted"/>
<evidence type="ECO:0000313" key="4">
    <source>
        <dbReference type="EMBL" id="ROL46271.1"/>
    </source>
</evidence>
<feature type="chain" id="PRO_5018030292" evidence="1">
    <location>
        <begin position="22"/>
        <end position="292"/>
    </location>
</feature>
<dbReference type="SMART" id="SM00477">
    <property type="entry name" value="NUC"/>
    <property type="match status" value="1"/>
</dbReference>
<name>A0A3N0YK91_ANAGA</name>
<gene>
    <name evidence="4" type="ORF">DPX16_0331</name>
</gene>
<feature type="domain" description="ENPP1-3/EXOG-like endonuclease/phosphodiesterase" evidence="2">
    <location>
        <begin position="66"/>
        <end position="272"/>
    </location>
</feature>
<evidence type="ECO:0000256" key="1">
    <source>
        <dbReference type="SAM" id="SignalP"/>
    </source>
</evidence>
<sequence length="292" mass="33490">MGLFLMSVSVLLVLGFSCITSKLVDKFSKCSDLFFQGKPPVIPGILEDSEAQDNCYKIICQKYKESNRFATLYDTTKKIPLFSAYRFTGPPDEINVMIPWMIESQLEPSSAEMRVPFVNQASNGDYYYDNKQNVHPSHLFPVCHAADRETAKSAFTLTNSVQMKNNLDGRWKHIEQETRTIMNGQCHDPKKRNKVLAHVLTGAIPGNNKLNKRVNIPSYMWMAFCCYNSTGKSWVSQAYWALNKEEREHEEKTISKKSLKELQDFLSQKWVKNVQLFESNCAKKTYNPLKAA</sequence>
<feature type="signal peptide" evidence="1">
    <location>
        <begin position="1"/>
        <end position="21"/>
    </location>
</feature>
<feature type="domain" description="DNA/RNA non-specific endonuclease/pyrophosphatase/phosphodiesterase" evidence="3">
    <location>
        <begin position="65"/>
        <end position="277"/>
    </location>
</feature>
<organism evidence="4 5">
    <name type="scientific">Anabarilius grahami</name>
    <name type="common">Kanglang fish</name>
    <name type="synonym">Barilius grahami</name>
    <dbReference type="NCBI Taxonomy" id="495550"/>
    <lineage>
        <taxon>Eukaryota</taxon>
        <taxon>Metazoa</taxon>
        <taxon>Chordata</taxon>
        <taxon>Craniata</taxon>
        <taxon>Vertebrata</taxon>
        <taxon>Euteleostomi</taxon>
        <taxon>Actinopterygii</taxon>
        <taxon>Neopterygii</taxon>
        <taxon>Teleostei</taxon>
        <taxon>Ostariophysi</taxon>
        <taxon>Cypriniformes</taxon>
        <taxon>Xenocyprididae</taxon>
        <taxon>Xenocypridinae</taxon>
        <taxon>Xenocypridinae incertae sedis</taxon>
        <taxon>Anabarilius</taxon>
    </lineage>
</organism>